<feature type="non-terminal residue" evidence="3">
    <location>
        <position position="1"/>
    </location>
</feature>
<dbReference type="Pfam" id="PF09786">
    <property type="entry name" value="CytochromB561_N"/>
    <property type="match status" value="1"/>
</dbReference>
<reference evidence="3" key="1">
    <citation type="submission" date="2015-04" db="EMBL/GenBank/DDBJ databases">
        <title>The genome sequence of the plant pathogenic Rhizarian Plasmodiophora brassicae reveals insights in its biotrophic life cycle and the origin of chitin synthesis.</title>
        <authorList>
            <person name="Schwelm A."/>
            <person name="Fogelqvist J."/>
            <person name="Knaust A."/>
            <person name="Julke S."/>
            <person name="Lilja T."/>
            <person name="Dhandapani V."/>
            <person name="Bonilla-Rosso G."/>
            <person name="Karlsson M."/>
            <person name="Shevchenko A."/>
            <person name="Choi S.R."/>
            <person name="Kim H.G."/>
            <person name="Park J.Y."/>
            <person name="Lim Y.P."/>
            <person name="Ludwig-Muller J."/>
            <person name="Dixelius C."/>
        </authorList>
    </citation>
    <scope>NUCLEOTIDE SEQUENCE</scope>
    <source>
        <tissue evidence="3">Potato root galls</tissue>
    </source>
</reference>
<protein>
    <submittedName>
        <fullName evidence="3">Uncharacterized protein</fullName>
    </submittedName>
</protein>
<dbReference type="AlphaFoldDB" id="A0A0H5R893"/>
<name>A0A0H5R893_9EUKA</name>
<feature type="transmembrane region" description="Helical" evidence="2">
    <location>
        <begin position="20"/>
        <end position="37"/>
    </location>
</feature>
<keyword evidence="2" id="KW-0812">Transmembrane</keyword>
<keyword evidence="2" id="KW-0472">Membrane</keyword>
<evidence type="ECO:0000313" key="3">
    <source>
        <dbReference type="EMBL" id="CRZ10353.1"/>
    </source>
</evidence>
<feature type="region of interest" description="Disordered" evidence="1">
    <location>
        <begin position="73"/>
        <end position="122"/>
    </location>
</feature>
<dbReference type="InterPro" id="IPR019176">
    <property type="entry name" value="Cytochrome_B561-rel"/>
</dbReference>
<dbReference type="PANTHER" id="PTHR21780:SF0">
    <property type="entry name" value="TRANSMEMBRANE PROTEIN 209"/>
    <property type="match status" value="1"/>
</dbReference>
<proteinExistence type="predicted"/>
<evidence type="ECO:0000256" key="1">
    <source>
        <dbReference type="SAM" id="MobiDB-lite"/>
    </source>
</evidence>
<sequence>GSVGRSEFFRCCSAMAMDGGTARILTMLSVLAVLVSVDVSPAFLRYFLIVMVSMRVILDIGQYLTPHESMKNRFEKVSKPNSSPRTYRAPESISVYSPSSSSSNARNAYNASRTPPHYGVNSPPATVPSKFATFTSTPIKAVPSVHHVSPYSDIQYRPSVREEGQPHYAEHDVDELALHDLALQELHDQRISLRAIEMHSQRIRCLIAQDILRPLCASLRQNDADLIELRKTLGKDASFAQSVVGTRLGSCDPSNAVEIAAYVREYLGSVPELQTLIVARNELDFFLNIPRCAEDTPTGFDASLTFPSEYVRERVEKLSRDSLMNDYHWDQGAPFKGKSWSSDIAPTDTQLLLHIFARWIDTQVQPRGSFSKSYITYRPSHIPAKKMMAPIMIEQVSVVPPYFTIRTKDPAGKVKISHPLPGRHVLFNTLALFIHHVNRYYNGQVCRSRLSLLAKSWSARAALQQIDDVDDDEDPESDVD</sequence>
<evidence type="ECO:0000256" key="2">
    <source>
        <dbReference type="SAM" id="Phobius"/>
    </source>
</evidence>
<feature type="compositionally biased region" description="Low complexity" evidence="1">
    <location>
        <begin position="92"/>
        <end position="112"/>
    </location>
</feature>
<dbReference type="PANTHER" id="PTHR21780">
    <property type="entry name" value="TRANSMEMBRANE PROTEIN 209"/>
    <property type="match status" value="1"/>
</dbReference>
<organism evidence="3">
    <name type="scientific">Spongospora subterranea</name>
    <dbReference type="NCBI Taxonomy" id="70186"/>
    <lineage>
        <taxon>Eukaryota</taxon>
        <taxon>Sar</taxon>
        <taxon>Rhizaria</taxon>
        <taxon>Endomyxa</taxon>
        <taxon>Phytomyxea</taxon>
        <taxon>Plasmodiophorida</taxon>
        <taxon>Plasmodiophoridae</taxon>
        <taxon>Spongospora</taxon>
    </lineage>
</organism>
<accession>A0A0H5R893</accession>
<dbReference type="EMBL" id="HACM01009911">
    <property type="protein sequence ID" value="CRZ10353.1"/>
    <property type="molecule type" value="Transcribed_RNA"/>
</dbReference>
<keyword evidence="2" id="KW-1133">Transmembrane helix</keyword>
<dbReference type="GO" id="GO:0016020">
    <property type="term" value="C:membrane"/>
    <property type="evidence" value="ECO:0007669"/>
    <property type="project" value="TreeGrafter"/>
</dbReference>